<evidence type="ECO:0000313" key="4">
    <source>
        <dbReference type="Proteomes" id="UP001159405"/>
    </source>
</evidence>
<accession>A0ABN8NR04</accession>
<dbReference type="InterPro" id="IPR006597">
    <property type="entry name" value="Sel1-like"/>
</dbReference>
<feature type="repeat" description="TPR" evidence="2">
    <location>
        <begin position="451"/>
        <end position="484"/>
    </location>
</feature>
<dbReference type="SUPFAM" id="SSF48452">
    <property type="entry name" value="TPR-like"/>
    <property type="match status" value="1"/>
</dbReference>
<dbReference type="EMBL" id="CALNXK010000033">
    <property type="protein sequence ID" value="CAH3119016.1"/>
    <property type="molecule type" value="Genomic_DNA"/>
</dbReference>
<dbReference type="PANTHER" id="PTHR11102">
    <property type="entry name" value="SEL-1-LIKE PROTEIN"/>
    <property type="match status" value="1"/>
</dbReference>
<comment type="similarity">
    <text evidence="1">Belongs to the sel-1 family.</text>
</comment>
<proteinExistence type="inferred from homology"/>
<dbReference type="SMART" id="SM00671">
    <property type="entry name" value="SEL1"/>
    <property type="match status" value="5"/>
</dbReference>
<comment type="caution">
    <text evidence="3">The sequence shown here is derived from an EMBL/GenBank/DDBJ whole genome shotgun (WGS) entry which is preliminary data.</text>
</comment>
<dbReference type="Pfam" id="PF08238">
    <property type="entry name" value="Sel1"/>
    <property type="match status" value="5"/>
</dbReference>
<organism evidence="3 4">
    <name type="scientific">Porites lobata</name>
    <dbReference type="NCBI Taxonomy" id="104759"/>
    <lineage>
        <taxon>Eukaryota</taxon>
        <taxon>Metazoa</taxon>
        <taxon>Cnidaria</taxon>
        <taxon>Anthozoa</taxon>
        <taxon>Hexacorallia</taxon>
        <taxon>Scleractinia</taxon>
        <taxon>Fungiina</taxon>
        <taxon>Poritidae</taxon>
        <taxon>Porites</taxon>
    </lineage>
</organism>
<dbReference type="PANTHER" id="PTHR11102:SF160">
    <property type="entry name" value="ERAD-ASSOCIATED E3 UBIQUITIN-PROTEIN LIGASE COMPONENT HRD3"/>
    <property type="match status" value="1"/>
</dbReference>
<dbReference type="InterPro" id="IPR011990">
    <property type="entry name" value="TPR-like_helical_dom_sf"/>
</dbReference>
<sequence>MNFPIPNDLNFQKYCIDKNGSFEKLIDKAKNGEIHAQVDLGWAYSEGFGDLLPQDNDKAIGWLSTAVDKGYELPNTLGKLGELLDRKGTIRHQQKAYEMYHRAAKLGCRSSQLNLAEMYRCGVEGVVNEDLKEAFKWYKIAADESASDHELGSTVQKLVAGTMKKLGNDSKLRSLKCLFKYYLKGECPEGRPQPTKAIHYLTRAAEIGDTEAQRNLGQIYLSGSCEQIKDVLKARRWLKKASANGDALAKQLLRKCEEVEDKQHTASEPKTEALAQSLEIMEEKLRQRSEAKKHPFAITEPTAFSEEMLSEFHWSPTAQIYLHAFRLVNQGLEILLKSNFTDERGITLIARGCLTENSILQAFPYIHVSLPKVFHLCEKSMQNNPRFFEGLVVSFGLHFYEVKLSIKTQNTDEKTMMCITNLINFIQKAEPNSLPAEDAFRFDQSYSSWLHVLYEHLASLYVIYGNYEAAAEFFENSLKCCPTYFPSKRGLGYCLLALYSARVSSEKKDSAAASEKCKHFQSEEQIAKEREISKYRSWTTEELGDAARERLEEFLAEAPSCWKTYPNVCYYLAKLALLKSDMKELKRYYERGQDAEEKRLPFLSRVDIPLKDLLSPIYQLLADLPERARCGNKACTKKVKETELKSCAGCRTKKYCSKWVEM</sequence>
<gene>
    <name evidence="3" type="ORF">PLOB_00027287</name>
</gene>
<dbReference type="PROSITE" id="PS50005">
    <property type="entry name" value="TPR"/>
    <property type="match status" value="1"/>
</dbReference>
<dbReference type="Gene3D" id="1.25.40.10">
    <property type="entry name" value="Tetratricopeptide repeat domain"/>
    <property type="match status" value="3"/>
</dbReference>
<evidence type="ECO:0000313" key="3">
    <source>
        <dbReference type="EMBL" id="CAH3119016.1"/>
    </source>
</evidence>
<dbReference type="SUPFAM" id="SSF81901">
    <property type="entry name" value="HCP-like"/>
    <property type="match status" value="1"/>
</dbReference>
<keyword evidence="2" id="KW-0802">TPR repeat</keyword>
<keyword evidence="4" id="KW-1185">Reference proteome</keyword>
<reference evidence="3 4" key="1">
    <citation type="submission" date="2022-05" db="EMBL/GenBank/DDBJ databases">
        <authorList>
            <consortium name="Genoscope - CEA"/>
            <person name="William W."/>
        </authorList>
    </citation>
    <scope>NUCLEOTIDE SEQUENCE [LARGE SCALE GENOMIC DNA]</scope>
</reference>
<dbReference type="InterPro" id="IPR050767">
    <property type="entry name" value="Sel1_AlgK"/>
</dbReference>
<dbReference type="InterPro" id="IPR019734">
    <property type="entry name" value="TPR_rpt"/>
</dbReference>
<protein>
    <submittedName>
        <fullName evidence="3">Uncharacterized protein</fullName>
    </submittedName>
</protein>
<evidence type="ECO:0000256" key="2">
    <source>
        <dbReference type="PROSITE-ProRule" id="PRU00339"/>
    </source>
</evidence>
<evidence type="ECO:0000256" key="1">
    <source>
        <dbReference type="ARBA" id="ARBA00038101"/>
    </source>
</evidence>
<name>A0ABN8NR04_9CNID</name>
<dbReference type="Proteomes" id="UP001159405">
    <property type="component" value="Unassembled WGS sequence"/>
</dbReference>